<dbReference type="EMBL" id="CP051684">
    <property type="protein sequence ID" value="QJD91804.1"/>
    <property type="molecule type" value="Genomic_DNA"/>
</dbReference>
<comment type="similarity">
    <text evidence="1">Belongs to the myoviridae tail sheath protein family.</text>
</comment>
<evidence type="ECO:0000256" key="1">
    <source>
        <dbReference type="ARBA" id="ARBA00008005"/>
    </source>
</evidence>
<reference evidence="4 5" key="1">
    <citation type="submission" date="2020-04" db="EMBL/GenBank/DDBJ databases">
        <title>Genome sequencing of novel species.</title>
        <authorList>
            <person name="Heo J."/>
            <person name="Kim S.-J."/>
            <person name="Kim J.-S."/>
            <person name="Hong S.-B."/>
            <person name="Kwon S.-W."/>
        </authorList>
    </citation>
    <scope>NUCLEOTIDE SEQUENCE [LARGE SCALE GENOMIC DNA]</scope>
    <source>
        <strain evidence="4 5">AF9R3</strain>
    </source>
</reference>
<dbReference type="PIRSF" id="PIRSF007349">
    <property type="entry name" value="Tsp_L"/>
    <property type="match status" value="1"/>
</dbReference>
<proteinExistence type="inferred from homology"/>
<feature type="domain" description="Tail sheath protein subtilisin-like" evidence="2">
    <location>
        <begin position="206"/>
        <end position="369"/>
    </location>
</feature>
<gene>
    <name evidence="4" type="ORF">HH213_17940</name>
</gene>
<evidence type="ECO:0000259" key="2">
    <source>
        <dbReference type="Pfam" id="PF04984"/>
    </source>
</evidence>
<accession>A0ABX6MCU1</accession>
<dbReference type="RefSeq" id="WP_169113119.1">
    <property type="nucleotide sequence ID" value="NZ_CP051684.1"/>
</dbReference>
<evidence type="ECO:0000313" key="4">
    <source>
        <dbReference type="EMBL" id="QJD91804.1"/>
    </source>
</evidence>
<dbReference type="Pfam" id="PF17482">
    <property type="entry name" value="Phage_sheath_1C"/>
    <property type="match status" value="1"/>
</dbReference>
<sequence length="493" mass="51571">MAISFKNVPANIRVPLFYAETDNSQANSGQSTQRALIIGQMTSAGNGVANVPVMSQGVTDAAQVGGVGSMLHLMTQAYRLNDTFGEVWYLPLADDAAATAAVGSIAFTAAASANGTLNLYVGGVKVALPVLTTQTTAALATALAAAINATPGLPVSATASTATVTLTALNKGPCGNDIDLRLNYLGTRGGEVTPTGLAATITQMAGGATPPNLTNAFANFANQAFDFIVCPYTDATSLNAVQALLNDTTGRWSWSTQLYGHAFAALKGTVGALTTAGLLRNDPHTSIIGAYDSPTPTWLWAASLAGAAANSLRVDPATPLQTVVIQGVLAPPLQSRFLLTDRNTLLFDGISTFTVGDDGTVAIENLITTYQKNAAGNADSSYLEVETLFTLAYVLRQMKSVITSKYARSKLAANGTRFGPGANVVTPNLIRADLIAQYRALEQQGVVQNGDAFKANLIVQQNTQNPNRVDVLWPGTLINQLRIFALLAQFRLQ</sequence>
<feature type="domain" description="Tail sheath protein C-terminal" evidence="3">
    <location>
        <begin position="378"/>
        <end position="490"/>
    </location>
</feature>
<keyword evidence="5" id="KW-1185">Reference proteome</keyword>
<protein>
    <submittedName>
        <fullName evidence="4">Phage tail protein</fullName>
    </submittedName>
</protein>
<evidence type="ECO:0000313" key="5">
    <source>
        <dbReference type="Proteomes" id="UP000503117"/>
    </source>
</evidence>
<evidence type="ECO:0000259" key="3">
    <source>
        <dbReference type="Pfam" id="PF17482"/>
    </source>
</evidence>
<dbReference type="InterPro" id="IPR020287">
    <property type="entry name" value="Tail_sheath_C"/>
</dbReference>
<name>A0ABX6MCU1_9BURK</name>
<organism evidence="4 5">
    <name type="scientific">Duganella dendranthematis</name>
    <dbReference type="NCBI Taxonomy" id="2728021"/>
    <lineage>
        <taxon>Bacteria</taxon>
        <taxon>Pseudomonadati</taxon>
        <taxon>Pseudomonadota</taxon>
        <taxon>Betaproteobacteria</taxon>
        <taxon>Burkholderiales</taxon>
        <taxon>Oxalobacteraceae</taxon>
        <taxon>Telluria group</taxon>
        <taxon>Duganella</taxon>
    </lineage>
</organism>
<dbReference type="InterPro" id="IPR035089">
    <property type="entry name" value="Phage_sheath_subtilisin"/>
</dbReference>
<dbReference type="Pfam" id="PF04984">
    <property type="entry name" value="Phage_sheath_1"/>
    <property type="match status" value="1"/>
</dbReference>
<dbReference type="InterPro" id="IPR007067">
    <property type="entry name" value="Tail_sheath"/>
</dbReference>
<dbReference type="Proteomes" id="UP000503117">
    <property type="component" value="Chromosome"/>
</dbReference>